<reference evidence="2" key="2">
    <citation type="journal article" date="2014" name="ISME J.">
        <title>Microbial stratification in low pH oxic and suboxic macroscopic growths along an acid mine drainage.</title>
        <authorList>
            <person name="Mendez-Garcia C."/>
            <person name="Mesa V."/>
            <person name="Sprenger R.R."/>
            <person name="Richter M."/>
            <person name="Diez M.S."/>
            <person name="Solano J."/>
            <person name="Bargiela R."/>
            <person name="Golyshina O.V."/>
            <person name="Manteca A."/>
            <person name="Ramos J.L."/>
            <person name="Gallego J.R."/>
            <person name="Llorente I."/>
            <person name="Martins Dos Santos V.A."/>
            <person name="Jensen O.N."/>
            <person name="Pelaez A.I."/>
            <person name="Sanchez J."/>
            <person name="Ferrer M."/>
        </authorList>
    </citation>
    <scope>NUCLEOTIDE SEQUENCE</scope>
</reference>
<organism evidence="2">
    <name type="scientific">mine drainage metagenome</name>
    <dbReference type="NCBI Taxonomy" id="410659"/>
    <lineage>
        <taxon>unclassified sequences</taxon>
        <taxon>metagenomes</taxon>
        <taxon>ecological metagenomes</taxon>
    </lineage>
</organism>
<name>T1BJT5_9ZZZZ</name>
<dbReference type="AlphaFoldDB" id="T1BJT5"/>
<comment type="caution">
    <text evidence="2">The sequence shown here is derived from an EMBL/GenBank/DDBJ whole genome shotgun (WGS) entry which is preliminary data.</text>
</comment>
<protein>
    <recommendedName>
        <fullName evidence="3">DNA primase</fullName>
    </recommendedName>
</protein>
<feature type="compositionally biased region" description="Low complexity" evidence="1">
    <location>
        <begin position="157"/>
        <end position="168"/>
    </location>
</feature>
<accession>T1BJT5</accession>
<gene>
    <name evidence="2" type="ORF">B1B_05200</name>
</gene>
<feature type="region of interest" description="Disordered" evidence="1">
    <location>
        <begin position="157"/>
        <end position="180"/>
    </location>
</feature>
<dbReference type="EMBL" id="AUZY01003283">
    <property type="protein sequence ID" value="EQD70047.1"/>
    <property type="molecule type" value="Genomic_DNA"/>
</dbReference>
<feature type="non-terminal residue" evidence="2">
    <location>
        <position position="1"/>
    </location>
</feature>
<dbReference type="Gene3D" id="3.40.1360.10">
    <property type="match status" value="1"/>
</dbReference>
<evidence type="ECO:0000256" key="1">
    <source>
        <dbReference type="SAM" id="MobiDB-lite"/>
    </source>
</evidence>
<evidence type="ECO:0000313" key="2">
    <source>
        <dbReference type="EMBL" id="EQD70047.1"/>
    </source>
</evidence>
<proteinExistence type="predicted"/>
<sequence length="252" mass="25390">GPWWVGPDGSRGLGGKHPADYVYGGQMLLDRPGEDVILVEGEPATDALIGLEGLECLVTGTVTGAGTVQAPKAISAKAARHYAGRRVFLWGDADASGVGAAHMNANADVLAAAGVGELRVVTWPGAPDHGDAADFVAAGGTADGVRELLDAAVPIAPEPAASSGASPSGDSRQYWGGRGGAREDSAATEIVELAHAAGVELFSFDDDAYATVRLPGPVPTEAVLRHHGRALTCVSSLAVPDLLRAQGEGSGG</sequence>
<evidence type="ECO:0008006" key="3">
    <source>
        <dbReference type="Google" id="ProtNLM"/>
    </source>
</evidence>
<reference evidence="2" key="1">
    <citation type="submission" date="2013-08" db="EMBL/GenBank/DDBJ databases">
        <authorList>
            <person name="Mendez C."/>
            <person name="Richter M."/>
            <person name="Ferrer M."/>
            <person name="Sanchez J."/>
        </authorList>
    </citation>
    <scope>NUCLEOTIDE SEQUENCE</scope>
</reference>